<comment type="caution">
    <text evidence="1">The sequence shown here is derived from an EMBL/GenBank/DDBJ whole genome shotgun (WGS) entry which is preliminary data.</text>
</comment>
<reference evidence="1" key="1">
    <citation type="submission" date="2018-11" db="EMBL/GenBank/DDBJ databases">
        <authorList>
            <consortium name="PulseNet: The National Subtyping Network for Foodborne Disease Surveillance"/>
            <person name="Tarr C.L."/>
            <person name="Trees E."/>
            <person name="Katz L.S."/>
            <person name="Carleton-Romer H.A."/>
            <person name="Stroika S."/>
            <person name="Kucerova Z."/>
            <person name="Roache K.F."/>
            <person name="Sabol A.L."/>
            <person name="Besser J."/>
            <person name="Gerner-Smidt P."/>
        </authorList>
    </citation>
    <scope>NUCLEOTIDE SEQUENCE [LARGE SCALE GENOMIC DNA]</scope>
    <source>
        <strain evidence="1">PNUSAS059688</strain>
    </source>
</reference>
<accession>A0A3J5UUB4</accession>
<name>A0A3J5UUB4_SALER</name>
<organism evidence="1">
    <name type="scientific">Salmonella enterica</name>
    <name type="common">Salmonella choleraesuis</name>
    <dbReference type="NCBI Taxonomy" id="28901"/>
    <lineage>
        <taxon>Bacteria</taxon>
        <taxon>Pseudomonadati</taxon>
        <taxon>Pseudomonadota</taxon>
        <taxon>Gammaproteobacteria</taxon>
        <taxon>Enterobacterales</taxon>
        <taxon>Enterobacteriaceae</taxon>
        <taxon>Salmonella</taxon>
    </lineage>
</organism>
<dbReference type="Proteomes" id="UP000885364">
    <property type="component" value="Unassembled WGS sequence"/>
</dbReference>
<proteinExistence type="predicted"/>
<protein>
    <submittedName>
        <fullName evidence="1">Uncharacterized protein</fullName>
    </submittedName>
</protein>
<sequence length="222" mass="25446">MSETALIYCRLWPVTAALSGLLSPAYRGNILPLYSQAQLAGALRANPDSPVVLGFNPHEHVAELYHLRLLLSGRRVMFVAPRFYWTDRRLPIICGIASCQFSTWDSLCDPLYRRSELRHFMRLPMVDKPMEVDVDDKARYVPGAALIRLVNMWLYRQMAEAELNKYEIMTLLLLSESRRGKLTSRALSYYKNRGMYKLGMTGSLIGLYRGVKVRTELQAELP</sequence>
<gene>
    <name evidence="1" type="ORF">EEM47_21270</name>
</gene>
<evidence type="ECO:0000313" key="1">
    <source>
        <dbReference type="EMBL" id="MHI24303.1"/>
    </source>
</evidence>
<dbReference type="EMBL" id="ROVY01000108">
    <property type="protein sequence ID" value="MHI24303.1"/>
    <property type="molecule type" value="Genomic_DNA"/>
</dbReference>
<dbReference type="AlphaFoldDB" id="A0A3J5UUB4"/>